<evidence type="ECO:0000259" key="2">
    <source>
        <dbReference type="Pfam" id="PF02120"/>
    </source>
</evidence>
<feature type="compositionally biased region" description="Low complexity" evidence="1">
    <location>
        <begin position="167"/>
        <end position="188"/>
    </location>
</feature>
<feature type="region of interest" description="Disordered" evidence="1">
    <location>
        <begin position="224"/>
        <end position="264"/>
    </location>
</feature>
<keyword evidence="3" id="KW-0966">Cell projection</keyword>
<feature type="compositionally biased region" description="Polar residues" evidence="1">
    <location>
        <begin position="58"/>
        <end position="69"/>
    </location>
</feature>
<proteinExistence type="predicted"/>
<dbReference type="RefSeq" id="WP_331373306.1">
    <property type="nucleotide sequence ID" value="NZ_CP133148.1"/>
</dbReference>
<feature type="region of interest" description="Disordered" evidence="1">
    <location>
        <begin position="435"/>
        <end position="503"/>
    </location>
</feature>
<gene>
    <name evidence="3" type="ORF">RB548_01515</name>
</gene>
<keyword evidence="4" id="KW-1185">Reference proteome</keyword>
<feature type="region of interest" description="Disordered" evidence="1">
    <location>
        <begin position="1"/>
        <end position="201"/>
    </location>
</feature>
<dbReference type="Gene3D" id="3.30.750.140">
    <property type="match status" value="1"/>
</dbReference>
<dbReference type="CDD" id="cd17470">
    <property type="entry name" value="T3SS_Flik_C"/>
    <property type="match status" value="1"/>
</dbReference>
<dbReference type="InterPro" id="IPR038610">
    <property type="entry name" value="FliK-like_C_sf"/>
</dbReference>
<keyword evidence="3" id="KW-0969">Cilium</keyword>
<keyword evidence="3" id="KW-0282">Flagellum</keyword>
<reference evidence="3" key="1">
    <citation type="submission" date="2023-08" db="EMBL/GenBank/DDBJ databases">
        <title>Complete genome sequence of Sinorhizobium chiapanecum ITTG S70 isolated from Acaciella angustissima nodules in Chiapas-Mexico.</title>
        <authorList>
            <person name="Rincon-Rosales R."/>
            <person name="Rogel M.A."/>
            <person name="Rincon-Medina C.I."/>
            <person name="Guerrero G."/>
            <person name="Manzano-Gomez L.A."/>
            <person name="Lopez-Lopez A."/>
            <person name="Rincon Molina F.A."/>
            <person name="Martinez-Romero E."/>
        </authorList>
    </citation>
    <scope>NUCLEOTIDE SEQUENCE</scope>
    <source>
        <strain evidence="3">ITTG S70</strain>
    </source>
</reference>
<feature type="compositionally biased region" description="Basic and acidic residues" evidence="1">
    <location>
        <begin position="454"/>
        <end position="469"/>
    </location>
</feature>
<accession>A0ABZ2BFC0</accession>
<dbReference type="Proteomes" id="UP001432360">
    <property type="component" value="Chromosome"/>
</dbReference>
<sequence>MRPLDESMRSPPPAATSKAGSRQGGREEIGGAPRGFEDAIADASRQKAQGQGPAISDAKQQADNPSANGSRGPIDNGTAAEDREIRASIGRNGSEGSWDAESLHDLGNGGAEDKNAAGNRATSDSGSVREQAIKRLQRMGLANKERTPSGRDRGGEQDTDALAQKVAALARGQAKAGAAATPEAPAGAEQEDASGTAEPAKGAVGDLLTMLGAAAAITAALQQPEGEADRLSGERTVPGNTARINGGEGLADAVPDDGLQGEKDVSEPDQLFRFARADGKGQTVSMAISRDGEKAVVDNTKPGTTSKAENVTVLEARRYLGLAMNPNAASVTGAIAGDSGWTQLMQSSTALAQSDTSGQVGKTLNTLKIQMHPIELGTVTATLRLKDDALQVDLKVESGEAFRQLRDDQGEMVKALRAQGFAVDQVNIVFNAGGDASSGGSAQQQAQTAPGQQGREHAGEGSGQERQRQDSAQAAAAERWAGNDGQGDAPVDAERTRAGYVYM</sequence>
<feature type="compositionally biased region" description="Basic and acidic residues" evidence="1">
    <location>
        <begin position="143"/>
        <end position="156"/>
    </location>
</feature>
<feature type="compositionally biased region" description="Low complexity" evidence="1">
    <location>
        <begin position="435"/>
        <end position="453"/>
    </location>
</feature>
<dbReference type="Pfam" id="PF02120">
    <property type="entry name" value="Flg_hook"/>
    <property type="match status" value="1"/>
</dbReference>
<feature type="compositionally biased region" description="Low complexity" evidence="1">
    <location>
        <begin position="470"/>
        <end position="480"/>
    </location>
</feature>
<protein>
    <submittedName>
        <fullName evidence="3">Flagellar hook-length control protein FliK</fullName>
    </submittedName>
</protein>
<organism evidence="3 4">
    <name type="scientific">Sinorhizobium chiapasense</name>
    <dbReference type="NCBI Taxonomy" id="501572"/>
    <lineage>
        <taxon>Bacteria</taxon>
        <taxon>Pseudomonadati</taxon>
        <taxon>Pseudomonadota</taxon>
        <taxon>Alphaproteobacteria</taxon>
        <taxon>Hyphomicrobiales</taxon>
        <taxon>Rhizobiaceae</taxon>
        <taxon>Sinorhizobium/Ensifer group</taxon>
        <taxon>Sinorhizobium</taxon>
    </lineage>
</organism>
<evidence type="ECO:0000313" key="4">
    <source>
        <dbReference type="Proteomes" id="UP001432360"/>
    </source>
</evidence>
<name>A0ABZ2BFC0_9HYPH</name>
<evidence type="ECO:0000313" key="3">
    <source>
        <dbReference type="EMBL" id="WVT04119.1"/>
    </source>
</evidence>
<evidence type="ECO:0000256" key="1">
    <source>
        <dbReference type="SAM" id="MobiDB-lite"/>
    </source>
</evidence>
<dbReference type="InterPro" id="IPR021136">
    <property type="entry name" value="Flagellar_hook_control-like_C"/>
</dbReference>
<feature type="domain" description="Flagellar hook-length control protein-like C-terminal" evidence="2">
    <location>
        <begin position="359"/>
        <end position="433"/>
    </location>
</feature>
<dbReference type="EMBL" id="CP133148">
    <property type="protein sequence ID" value="WVT04119.1"/>
    <property type="molecule type" value="Genomic_DNA"/>
</dbReference>